<sequence>MSYSRILILLATLIFICISTSNVSADADDFDFSFDEPENGEASVDPDNTILMKVEIENLVNEPMSFELKILNDDELQSSG</sequence>
<name>A0A382BZ78_9ZZZZ</name>
<gene>
    <name evidence="1" type="ORF">METZ01_LOCUS171341</name>
</gene>
<dbReference type="AlphaFoldDB" id="A0A382BZ78"/>
<protein>
    <submittedName>
        <fullName evidence="1">Uncharacterized protein</fullName>
    </submittedName>
</protein>
<accession>A0A382BZ78</accession>
<evidence type="ECO:0000313" key="1">
    <source>
        <dbReference type="EMBL" id="SVB18487.1"/>
    </source>
</evidence>
<organism evidence="1">
    <name type="scientific">marine metagenome</name>
    <dbReference type="NCBI Taxonomy" id="408172"/>
    <lineage>
        <taxon>unclassified sequences</taxon>
        <taxon>metagenomes</taxon>
        <taxon>ecological metagenomes</taxon>
    </lineage>
</organism>
<proteinExistence type="predicted"/>
<dbReference type="EMBL" id="UINC01031826">
    <property type="protein sequence ID" value="SVB18487.1"/>
    <property type="molecule type" value="Genomic_DNA"/>
</dbReference>
<feature type="non-terminal residue" evidence="1">
    <location>
        <position position="80"/>
    </location>
</feature>
<reference evidence="1" key="1">
    <citation type="submission" date="2018-05" db="EMBL/GenBank/DDBJ databases">
        <authorList>
            <person name="Lanie J.A."/>
            <person name="Ng W.-L."/>
            <person name="Kazmierczak K.M."/>
            <person name="Andrzejewski T.M."/>
            <person name="Davidsen T.M."/>
            <person name="Wayne K.J."/>
            <person name="Tettelin H."/>
            <person name="Glass J.I."/>
            <person name="Rusch D."/>
            <person name="Podicherti R."/>
            <person name="Tsui H.-C.T."/>
            <person name="Winkler M.E."/>
        </authorList>
    </citation>
    <scope>NUCLEOTIDE SEQUENCE</scope>
</reference>